<organism evidence="1 2">
    <name type="scientific">Reticulomyxa filosa</name>
    <dbReference type="NCBI Taxonomy" id="46433"/>
    <lineage>
        <taxon>Eukaryota</taxon>
        <taxon>Sar</taxon>
        <taxon>Rhizaria</taxon>
        <taxon>Retaria</taxon>
        <taxon>Foraminifera</taxon>
        <taxon>Monothalamids</taxon>
        <taxon>Reticulomyxidae</taxon>
        <taxon>Reticulomyxa</taxon>
    </lineage>
</organism>
<accession>X6LJC8</accession>
<protein>
    <submittedName>
        <fullName evidence="1">Uncharacterized protein</fullName>
    </submittedName>
</protein>
<name>X6LJC8_RETFI</name>
<evidence type="ECO:0000313" key="1">
    <source>
        <dbReference type="EMBL" id="ETO00820.1"/>
    </source>
</evidence>
<dbReference type="Proteomes" id="UP000023152">
    <property type="component" value="Unassembled WGS sequence"/>
</dbReference>
<sequence>MNNKKLKRNGKKKVEKYCNEKKLKKEKKKKKDIKLEKKKKIDIWIATATLTLKIVQCELIKFLEKFVKIKPRSCQLKDERYDDEDNKYN</sequence>
<dbReference type="AlphaFoldDB" id="X6LJC8"/>
<reference evidence="1 2" key="1">
    <citation type="journal article" date="2013" name="Curr. Biol.">
        <title>The Genome of the Foraminiferan Reticulomyxa filosa.</title>
        <authorList>
            <person name="Glockner G."/>
            <person name="Hulsmann N."/>
            <person name="Schleicher M."/>
            <person name="Noegel A.A."/>
            <person name="Eichinger L."/>
            <person name="Gallinger C."/>
            <person name="Pawlowski J."/>
            <person name="Sierra R."/>
            <person name="Euteneuer U."/>
            <person name="Pillet L."/>
            <person name="Moustafa A."/>
            <person name="Platzer M."/>
            <person name="Groth M."/>
            <person name="Szafranski K."/>
            <person name="Schliwa M."/>
        </authorList>
    </citation>
    <scope>NUCLEOTIDE SEQUENCE [LARGE SCALE GENOMIC DNA]</scope>
</reference>
<comment type="caution">
    <text evidence="1">The sequence shown here is derived from an EMBL/GenBank/DDBJ whole genome shotgun (WGS) entry which is preliminary data.</text>
</comment>
<keyword evidence="2" id="KW-1185">Reference proteome</keyword>
<evidence type="ECO:0000313" key="2">
    <source>
        <dbReference type="Proteomes" id="UP000023152"/>
    </source>
</evidence>
<dbReference type="EMBL" id="ASPP01039976">
    <property type="protein sequence ID" value="ETO00820.1"/>
    <property type="molecule type" value="Genomic_DNA"/>
</dbReference>
<gene>
    <name evidence="1" type="ORF">RFI_36621</name>
</gene>
<proteinExistence type="predicted"/>